<dbReference type="Proteomes" id="UP000800235">
    <property type="component" value="Unassembled WGS sequence"/>
</dbReference>
<comment type="caution">
    <text evidence="2">The sequence shown here is derived from an EMBL/GenBank/DDBJ whole genome shotgun (WGS) entry which is preliminary data.</text>
</comment>
<organism evidence="2 3">
    <name type="scientific">Tothia fuscella</name>
    <dbReference type="NCBI Taxonomy" id="1048955"/>
    <lineage>
        <taxon>Eukaryota</taxon>
        <taxon>Fungi</taxon>
        <taxon>Dikarya</taxon>
        <taxon>Ascomycota</taxon>
        <taxon>Pezizomycotina</taxon>
        <taxon>Dothideomycetes</taxon>
        <taxon>Pleosporomycetidae</taxon>
        <taxon>Venturiales</taxon>
        <taxon>Cylindrosympodiaceae</taxon>
        <taxon>Tothia</taxon>
    </lineage>
</organism>
<feature type="signal peptide" evidence="1">
    <location>
        <begin position="1"/>
        <end position="18"/>
    </location>
</feature>
<accession>A0A9P4NW36</accession>
<evidence type="ECO:0008006" key="4">
    <source>
        <dbReference type="Google" id="ProtNLM"/>
    </source>
</evidence>
<sequence length="124" mass="12791">MMLQVTISVFCLLGLAMAAPSALLDLENRSLSERAVIDCSVNGGTPVCCQGTFAGDLPIIKTLALMTRFPLNPNDINCIGAVGPASATCSGVNTCCQQLSQVPISLTQPGTSLLGLFCQKPASC</sequence>
<protein>
    <recommendedName>
        <fullName evidence="4">Hydrophobin</fullName>
    </recommendedName>
</protein>
<gene>
    <name evidence="2" type="ORF">EJ08DRAFT_140902</name>
</gene>
<evidence type="ECO:0000313" key="2">
    <source>
        <dbReference type="EMBL" id="KAF2432284.1"/>
    </source>
</evidence>
<dbReference type="OrthoDB" id="5189319at2759"/>
<reference evidence="2" key="1">
    <citation type="journal article" date="2020" name="Stud. Mycol.">
        <title>101 Dothideomycetes genomes: a test case for predicting lifestyles and emergence of pathogens.</title>
        <authorList>
            <person name="Haridas S."/>
            <person name="Albert R."/>
            <person name="Binder M."/>
            <person name="Bloem J."/>
            <person name="Labutti K."/>
            <person name="Salamov A."/>
            <person name="Andreopoulos B."/>
            <person name="Baker S."/>
            <person name="Barry K."/>
            <person name="Bills G."/>
            <person name="Bluhm B."/>
            <person name="Cannon C."/>
            <person name="Castanera R."/>
            <person name="Culley D."/>
            <person name="Daum C."/>
            <person name="Ezra D."/>
            <person name="Gonzalez J."/>
            <person name="Henrissat B."/>
            <person name="Kuo A."/>
            <person name="Liang C."/>
            <person name="Lipzen A."/>
            <person name="Lutzoni F."/>
            <person name="Magnuson J."/>
            <person name="Mondo S."/>
            <person name="Nolan M."/>
            <person name="Ohm R."/>
            <person name="Pangilinan J."/>
            <person name="Park H.-J."/>
            <person name="Ramirez L."/>
            <person name="Alfaro M."/>
            <person name="Sun H."/>
            <person name="Tritt A."/>
            <person name="Yoshinaga Y."/>
            <person name="Zwiers L.-H."/>
            <person name="Turgeon B."/>
            <person name="Goodwin S."/>
            <person name="Spatafora J."/>
            <person name="Crous P."/>
            <person name="Grigoriev I."/>
        </authorList>
    </citation>
    <scope>NUCLEOTIDE SEQUENCE</scope>
    <source>
        <strain evidence="2">CBS 130266</strain>
    </source>
</reference>
<keyword evidence="3" id="KW-1185">Reference proteome</keyword>
<dbReference type="AlphaFoldDB" id="A0A9P4NW36"/>
<evidence type="ECO:0000256" key="1">
    <source>
        <dbReference type="SAM" id="SignalP"/>
    </source>
</evidence>
<evidence type="ECO:0000313" key="3">
    <source>
        <dbReference type="Proteomes" id="UP000800235"/>
    </source>
</evidence>
<feature type="chain" id="PRO_5040273051" description="Hydrophobin" evidence="1">
    <location>
        <begin position="19"/>
        <end position="124"/>
    </location>
</feature>
<name>A0A9P4NW36_9PEZI</name>
<proteinExistence type="predicted"/>
<keyword evidence="1" id="KW-0732">Signal</keyword>
<dbReference type="EMBL" id="MU007027">
    <property type="protein sequence ID" value="KAF2432284.1"/>
    <property type="molecule type" value="Genomic_DNA"/>
</dbReference>